<keyword evidence="5 7" id="KW-0067">ATP-binding</keyword>
<accession>A0A3D4V6D4</accession>
<feature type="binding site" evidence="5">
    <location>
        <position position="158"/>
    </location>
    <ligand>
        <name>AMP</name>
        <dbReference type="ChEBI" id="CHEBI:456215"/>
    </ligand>
</feature>
<dbReference type="EMBL" id="DPIY01000006">
    <property type="protein sequence ID" value="HCT56713.1"/>
    <property type="molecule type" value="Genomic_DNA"/>
</dbReference>
<comment type="subunit">
    <text evidence="5 7">Monomer.</text>
</comment>
<evidence type="ECO:0000313" key="9">
    <source>
        <dbReference type="Proteomes" id="UP000264071"/>
    </source>
</evidence>
<evidence type="ECO:0000256" key="6">
    <source>
        <dbReference type="RuleBase" id="RU003330"/>
    </source>
</evidence>
<dbReference type="OMA" id="VYHEQTA"/>
<dbReference type="GO" id="GO:0044209">
    <property type="term" value="P:AMP salvage"/>
    <property type="evidence" value="ECO:0007669"/>
    <property type="project" value="UniProtKB-UniRule"/>
</dbReference>
<dbReference type="PRINTS" id="PR00094">
    <property type="entry name" value="ADENYLTKNASE"/>
</dbReference>
<comment type="catalytic activity">
    <reaction evidence="5 7">
        <text>AMP + ATP = 2 ADP</text>
        <dbReference type="Rhea" id="RHEA:12973"/>
        <dbReference type="ChEBI" id="CHEBI:30616"/>
        <dbReference type="ChEBI" id="CHEBI:456215"/>
        <dbReference type="ChEBI" id="CHEBI:456216"/>
        <dbReference type="EC" id="2.7.4.3"/>
    </reaction>
</comment>
<proteinExistence type="inferred from homology"/>
<dbReference type="Gene3D" id="3.40.50.300">
    <property type="entry name" value="P-loop containing nucleotide triphosphate hydrolases"/>
    <property type="match status" value="1"/>
</dbReference>
<evidence type="ECO:0000313" key="8">
    <source>
        <dbReference type="EMBL" id="HCT56713.1"/>
    </source>
</evidence>
<comment type="function">
    <text evidence="5">Catalyzes the reversible transfer of the terminal phosphate group between ATP and AMP. Plays an important role in cellular energy homeostasis and in adenine nucleotide metabolism.</text>
</comment>
<keyword evidence="5" id="KW-0963">Cytoplasm</keyword>
<dbReference type="Pfam" id="PF00406">
    <property type="entry name" value="ADK"/>
    <property type="match status" value="1"/>
</dbReference>
<dbReference type="SMR" id="A0A3D4V6D4"/>
<dbReference type="NCBIfam" id="NF001381">
    <property type="entry name" value="PRK00279.1-3"/>
    <property type="match status" value="1"/>
</dbReference>
<evidence type="ECO:0000256" key="2">
    <source>
        <dbReference type="ARBA" id="ARBA00022727"/>
    </source>
</evidence>
<feature type="binding site" evidence="5">
    <location>
        <begin position="10"/>
        <end position="15"/>
    </location>
    <ligand>
        <name>ATP</name>
        <dbReference type="ChEBI" id="CHEBI:30616"/>
    </ligand>
</feature>
<dbReference type="SUPFAM" id="SSF52540">
    <property type="entry name" value="P-loop containing nucleoside triphosphate hydrolases"/>
    <property type="match status" value="1"/>
</dbReference>
<dbReference type="GO" id="GO:0005737">
    <property type="term" value="C:cytoplasm"/>
    <property type="evidence" value="ECO:0007669"/>
    <property type="project" value="UniProtKB-SubCell"/>
</dbReference>
<comment type="caution">
    <text evidence="8">The sequence shown here is derived from an EMBL/GenBank/DDBJ whole genome shotgun (WGS) entry which is preliminary data.</text>
</comment>
<dbReference type="InterPro" id="IPR027417">
    <property type="entry name" value="P-loop_NTPase"/>
</dbReference>
<evidence type="ECO:0000256" key="5">
    <source>
        <dbReference type="HAMAP-Rule" id="MF_00235"/>
    </source>
</evidence>
<dbReference type="GO" id="GO:0004017">
    <property type="term" value="F:AMP kinase activity"/>
    <property type="evidence" value="ECO:0007669"/>
    <property type="project" value="UniProtKB-UniRule"/>
</dbReference>
<reference evidence="8 9" key="1">
    <citation type="journal article" date="2018" name="Nat. Biotechnol.">
        <title>A standardized bacterial taxonomy based on genome phylogeny substantially revises the tree of life.</title>
        <authorList>
            <person name="Parks D.H."/>
            <person name="Chuvochina M."/>
            <person name="Waite D.W."/>
            <person name="Rinke C."/>
            <person name="Skarshewski A."/>
            <person name="Chaumeil P.A."/>
            <person name="Hugenholtz P."/>
        </authorList>
    </citation>
    <scope>NUCLEOTIDE SEQUENCE [LARGE SCALE GENOMIC DNA]</scope>
    <source>
        <strain evidence="8">UBA8844</strain>
    </source>
</reference>
<keyword evidence="3 5" id="KW-0547">Nucleotide-binding</keyword>
<keyword evidence="1 5" id="KW-0808">Transferase</keyword>
<sequence length="214" mass="22810">MIIVLLGPPGAGKGTQGERLAARLDVPKIATGDVLRAAVKEGTPLGLEAKAAMDRGDLVPDAVIMGIMKEALAAPSAAKGAILDGVVRTTPQAAGLNDMLVALGRPLDAVLLFEVDEDELVRRLSGRTTCEACQRPFFGRQPGETCTEGGVSGTLVRRKDDEPEAIRKRMEVYREQTSPVIHWYEKSGANLVRVDAIGTLEEVEGRVLSALRIS</sequence>
<dbReference type="GO" id="GO:0005524">
    <property type="term" value="F:ATP binding"/>
    <property type="evidence" value="ECO:0007669"/>
    <property type="project" value="UniProtKB-UniRule"/>
</dbReference>
<organism evidence="8 9">
    <name type="scientific">Gemmatimonas aurantiaca</name>
    <dbReference type="NCBI Taxonomy" id="173480"/>
    <lineage>
        <taxon>Bacteria</taxon>
        <taxon>Pseudomonadati</taxon>
        <taxon>Gemmatimonadota</taxon>
        <taxon>Gemmatimonadia</taxon>
        <taxon>Gemmatimonadales</taxon>
        <taxon>Gemmatimonadaceae</taxon>
        <taxon>Gemmatimonas</taxon>
    </lineage>
</organism>
<comment type="caution">
    <text evidence="5">Lacks conserved residue(s) required for the propagation of feature annotation.</text>
</comment>
<dbReference type="NCBIfam" id="TIGR01351">
    <property type="entry name" value="adk"/>
    <property type="match status" value="1"/>
</dbReference>
<dbReference type="PANTHER" id="PTHR23359">
    <property type="entry name" value="NUCLEOTIDE KINASE"/>
    <property type="match status" value="1"/>
</dbReference>
<comment type="domain">
    <text evidence="5">Consists of three domains, a large central CORE domain and two small peripheral domains, NMPbind and LID, which undergo movements during catalysis. The LID domain closes over the site of phosphoryl transfer upon ATP binding. Assembling and dissambling the active center during each catalytic cycle provides an effective means to prevent ATP hydrolysis.</text>
</comment>
<evidence type="ECO:0000256" key="4">
    <source>
        <dbReference type="ARBA" id="ARBA00022777"/>
    </source>
</evidence>
<feature type="binding site" evidence="5">
    <location>
        <position position="92"/>
    </location>
    <ligand>
        <name>AMP</name>
        <dbReference type="ChEBI" id="CHEBI:456215"/>
    </ligand>
</feature>
<name>A0A3D4V6D4_9BACT</name>
<keyword evidence="4 5" id="KW-0418">Kinase</keyword>
<gene>
    <name evidence="5" type="primary">adk</name>
    <name evidence="8" type="ORF">DGD08_05810</name>
</gene>
<protein>
    <recommendedName>
        <fullName evidence="5 7">Adenylate kinase</fullName>
        <shortName evidence="5">AK</shortName>
        <ecNumber evidence="5 7">2.7.4.3</ecNumber>
    </recommendedName>
    <alternativeName>
        <fullName evidence="5">ATP-AMP transphosphorylase</fullName>
    </alternativeName>
    <alternativeName>
        <fullName evidence="5">ATP:AMP phosphotransferase</fullName>
    </alternativeName>
    <alternativeName>
        <fullName evidence="5">Adenylate monophosphate kinase</fullName>
    </alternativeName>
</protein>
<comment type="similarity">
    <text evidence="5 6">Belongs to the adenylate kinase family.</text>
</comment>
<dbReference type="InterPro" id="IPR006259">
    <property type="entry name" value="Adenyl_kin_sub"/>
</dbReference>
<evidence type="ECO:0000256" key="3">
    <source>
        <dbReference type="ARBA" id="ARBA00022741"/>
    </source>
</evidence>
<comment type="pathway">
    <text evidence="5">Purine metabolism; AMP biosynthesis via salvage pathway; AMP from ADP: step 1/1.</text>
</comment>
<comment type="subcellular location">
    <subcellularLocation>
        <location evidence="5 7">Cytoplasm</location>
    </subcellularLocation>
</comment>
<dbReference type="HAMAP" id="MF_00235">
    <property type="entry name" value="Adenylate_kinase_Adk"/>
    <property type="match status" value="1"/>
</dbReference>
<feature type="region of interest" description="NMP" evidence="5">
    <location>
        <begin position="30"/>
        <end position="59"/>
    </location>
</feature>
<dbReference type="EC" id="2.7.4.3" evidence="5 7"/>
<evidence type="ECO:0000256" key="1">
    <source>
        <dbReference type="ARBA" id="ARBA00022679"/>
    </source>
</evidence>
<keyword evidence="2 5" id="KW-0545">Nucleotide biosynthesis</keyword>
<feature type="binding site" evidence="5">
    <location>
        <begin position="57"/>
        <end position="59"/>
    </location>
    <ligand>
        <name>AMP</name>
        <dbReference type="ChEBI" id="CHEBI:456215"/>
    </ligand>
</feature>
<feature type="binding site" evidence="5">
    <location>
        <position position="198"/>
    </location>
    <ligand>
        <name>ATP</name>
        <dbReference type="ChEBI" id="CHEBI:30616"/>
    </ligand>
</feature>
<dbReference type="UniPathway" id="UPA00588">
    <property type="reaction ID" value="UER00649"/>
</dbReference>
<feature type="binding site" evidence="5">
    <location>
        <position position="127"/>
    </location>
    <ligand>
        <name>ATP</name>
        <dbReference type="ChEBI" id="CHEBI:30616"/>
    </ligand>
</feature>
<dbReference type="AlphaFoldDB" id="A0A3D4V6D4"/>
<feature type="binding site" evidence="5">
    <location>
        <position position="36"/>
    </location>
    <ligand>
        <name>AMP</name>
        <dbReference type="ChEBI" id="CHEBI:456215"/>
    </ligand>
</feature>
<feature type="binding site" evidence="5">
    <location>
        <position position="31"/>
    </location>
    <ligand>
        <name>AMP</name>
        <dbReference type="ChEBI" id="CHEBI:456215"/>
    </ligand>
</feature>
<dbReference type="Proteomes" id="UP000264071">
    <property type="component" value="Unassembled WGS sequence"/>
</dbReference>
<dbReference type="NCBIfam" id="NF011100">
    <property type="entry name" value="PRK14527.1"/>
    <property type="match status" value="1"/>
</dbReference>
<feature type="binding site" evidence="5">
    <location>
        <position position="169"/>
    </location>
    <ligand>
        <name>AMP</name>
        <dbReference type="ChEBI" id="CHEBI:456215"/>
    </ligand>
</feature>
<dbReference type="InterPro" id="IPR000850">
    <property type="entry name" value="Adenylat/UMP-CMP_kin"/>
</dbReference>
<dbReference type="CDD" id="cd01428">
    <property type="entry name" value="ADK"/>
    <property type="match status" value="1"/>
</dbReference>
<evidence type="ECO:0000256" key="7">
    <source>
        <dbReference type="RuleBase" id="RU003331"/>
    </source>
</evidence>